<dbReference type="Proteomes" id="UP000294802">
    <property type="component" value="Unassembled WGS sequence"/>
</dbReference>
<keyword evidence="3" id="KW-1185">Reference proteome</keyword>
<keyword evidence="1" id="KW-0963">Cytoplasm</keyword>
<evidence type="ECO:0000313" key="2">
    <source>
        <dbReference type="EMBL" id="TDM07377.1"/>
    </source>
</evidence>
<proteinExistence type="predicted"/>
<dbReference type="EMBL" id="SCWB01000015">
    <property type="protein sequence ID" value="TDM07377.1"/>
    <property type="molecule type" value="Genomic_DNA"/>
</dbReference>
<name>A0A4R6BTD8_9STAP</name>
<accession>A0A4R6BTD8</accession>
<protein>
    <submittedName>
        <fullName evidence="2">DUF2129 domain-containing protein</fullName>
    </submittedName>
</protein>
<dbReference type="InterPro" id="IPR016979">
    <property type="entry name" value="DUF2129"/>
</dbReference>
<evidence type="ECO:0000313" key="3">
    <source>
        <dbReference type="Proteomes" id="UP000294802"/>
    </source>
</evidence>
<dbReference type="RefSeq" id="WP_133444369.1">
    <property type="nucleotide sequence ID" value="NZ_SCWB01000015.1"/>
</dbReference>
<sequence length="81" mass="9805">MNLIERTNLIVYLKSSKHERQIRKFGHIVYSNKKDKWLSIYIDHDKTEDILEQLIKLKYVVDVQVSPYNTLERQYESVHRG</sequence>
<dbReference type="Pfam" id="PF09902">
    <property type="entry name" value="DUF2129"/>
    <property type="match status" value="1"/>
</dbReference>
<gene>
    <name evidence="2" type="ORF">ERX29_09080</name>
</gene>
<reference evidence="2 3" key="1">
    <citation type="submission" date="2019-01" db="EMBL/GenBank/DDBJ databases">
        <title>Draft genome sequences of the type strains of six Macrococcus species.</title>
        <authorList>
            <person name="Mazhar S."/>
            <person name="Altermann E."/>
            <person name="Hill C."/>
            <person name="Mcauliffe O."/>
        </authorList>
    </citation>
    <scope>NUCLEOTIDE SEQUENCE [LARGE SCALE GENOMIC DNA]</scope>
    <source>
        <strain evidence="2 3">CCM4815</strain>
    </source>
</reference>
<comment type="caution">
    <text evidence="2">The sequence shown here is derived from an EMBL/GenBank/DDBJ whole genome shotgun (WGS) entry which is preliminary data.</text>
</comment>
<dbReference type="OrthoDB" id="2990788at2"/>
<organism evidence="2 3">
    <name type="scientific">Macrococcus lamae</name>
    <dbReference type="NCBI Taxonomy" id="198484"/>
    <lineage>
        <taxon>Bacteria</taxon>
        <taxon>Bacillati</taxon>
        <taxon>Bacillota</taxon>
        <taxon>Bacilli</taxon>
        <taxon>Bacillales</taxon>
        <taxon>Staphylococcaceae</taxon>
        <taxon>Macrococcus</taxon>
    </lineage>
</organism>
<dbReference type="AlphaFoldDB" id="A0A4R6BTD8"/>
<evidence type="ECO:0000256" key="1">
    <source>
        <dbReference type="ARBA" id="ARBA00022490"/>
    </source>
</evidence>